<evidence type="ECO:0000256" key="12">
    <source>
        <dbReference type="SAM" id="Phobius"/>
    </source>
</evidence>
<dbReference type="Proteomes" id="UP000294003">
    <property type="component" value="Unassembled WGS sequence"/>
</dbReference>
<feature type="transmembrane region" description="Helical" evidence="12">
    <location>
        <begin position="1687"/>
        <end position="1716"/>
    </location>
</feature>
<feature type="transmembrane region" description="Helical" evidence="12">
    <location>
        <begin position="1228"/>
        <end position="1247"/>
    </location>
</feature>
<dbReference type="Gene3D" id="1.20.1640.10">
    <property type="entry name" value="Multidrug efflux transporter AcrB transmembrane domain"/>
    <property type="match status" value="2"/>
</dbReference>
<dbReference type="PANTHER" id="PTHR45727">
    <property type="entry name" value="NPC INTRACELLULAR CHOLESTEROL TRANSPORTER 1"/>
    <property type="match status" value="1"/>
</dbReference>
<keyword evidence="16" id="KW-1185">Reference proteome</keyword>
<feature type="transmembrane region" description="Helical" evidence="12">
    <location>
        <begin position="1253"/>
        <end position="1278"/>
    </location>
</feature>
<feature type="transmembrane region" description="Helical" evidence="12">
    <location>
        <begin position="791"/>
        <end position="811"/>
    </location>
</feature>
<feature type="compositionally biased region" description="Acidic residues" evidence="11">
    <location>
        <begin position="1779"/>
        <end position="1792"/>
    </location>
</feature>
<feature type="domain" description="Smr" evidence="14">
    <location>
        <begin position="456"/>
        <end position="540"/>
    </location>
</feature>
<evidence type="ECO:0000256" key="8">
    <source>
        <dbReference type="ARBA" id="ARBA00023136"/>
    </source>
</evidence>
<keyword evidence="8 12" id="KW-0472">Membrane</keyword>
<feature type="transmembrane region" description="Helical" evidence="12">
    <location>
        <begin position="1105"/>
        <end position="1125"/>
    </location>
</feature>
<dbReference type="InterPro" id="IPR053958">
    <property type="entry name" value="HMGCR/SNAP/NPC1-like_SSD"/>
</dbReference>
<dbReference type="InterPro" id="IPR058864">
    <property type="entry name" value="UBA_10"/>
</dbReference>
<feature type="transmembrane region" description="Helical" evidence="12">
    <location>
        <begin position="1728"/>
        <end position="1751"/>
    </location>
</feature>
<feature type="transmembrane region" description="Helical" evidence="12">
    <location>
        <begin position="1342"/>
        <end position="1362"/>
    </location>
</feature>
<keyword evidence="6 12" id="KW-1133">Transmembrane helix</keyword>
<dbReference type="Pfam" id="PF16414">
    <property type="entry name" value="NPC1_N"/>
    <property type="match status" value="1"/>
</dbReference>
<evidence type="ECO:0000259" key="13">
    <source>
        <dbReference type="PROSITE" id="PS50156"/>
    </source>
</evidence>
<dbReference type="Pfam" id="PF22314">
    <property type="entry name" value="NPC1_MLD"/>
    <property type="match status" value="1"/>
</dbReference>
<dbReference type="Gene3D" id="3.30.1370.110">
    <property type="match status" value="1"/>
</dbReference>
<evidence type="ECO:0000256" key="9">
    <source>
        <dbReference type="ARBA" id="ARBA00023157"/>
    </source>
</evidence>
<keyword evidence="7" id="KW-0445">Lipid transport</keyword>
<dbReference type="PROSITE" id="PS50156">
    <property type="entry name" value="SSD"/>
    <property type="match status" value="1"/>
</dbReference>
<dbReference type="InterPro" id="IPR036063">
    <property type="entry name" value="Smr_dom_sf"/>
</dbReference>
<dbReference type="Pfam" id="PF12349">
    <property type="entry name" value="Sterol-sensing"/>
    <property type="match status" value="1"/>
</dbReference>
<keyword evidence="10" id="KW-0325">Glycoprotein</keyword>
<keyword evidence="9" id="KW-1015">Disulfide bond</keyword>
<keyword evidence="5" id="KW-0732">Signal</keyword>
<evidence type="ECO:0000256" key="7">
    <source>
        <dbReference type="ARBA" id="ARBA00023055"/>
    </source>
</evidence>
<protein>
    <recommendedName>
        <fullName evidence="17">SSD domain-containing protein</fullName>
    </recommendedName>
</protein>
<comment type="similarity">
    <text evidence="2">Belongs to the patched family.</text>
</comment>
<feature type="region of interest" description="Disordered" evidence="11">
    <location>
        <begin position="1777"/>
        <end position="1800"/>
    </location>
</feature>
<feature type="transmembrane region" description="Helical" evidence="12">
    <location>
        <begin position="1615"/>
        <end position="1635"/>
    </location>
</feature>
<reference evidence="15 16" key="1">
    <citation type="submission" date="2018-06" db="EMBL/GenBank/DDBJ databases">
        <title>Complete Genomes of Monosporascus.</title>
        <authorList>
            <person name="Robinson A.J."/>
            <person name="Natvig D.O."/>
        </authorList>
    </citation>
    <scope>NUCLEOTIDE SEQUENCE [LARGE SCALE GENOMIC DNA]</scope>
    <source>
        <strain evidence="15 16">CBS 609.92</strain>
    </source>
</reference>
<dbReference type="InterPro" id="IPR053956">
    <property type="entry name" value="NPC1_MLD"/>
</dbReference>
<dbReference type="InterPro" id="IPR002625">
    <property type="entry name" value="Smr_dom"/>
</dbReference>
<organism evidence="15 16">
    <name type="scientific">Monosporascus cannonballus</name>
    <dbReference type="NCBI Taxonomy" id="155416"/>
    <lineage>
        <taxon>Eukaryota</taxon>
        <taxon>Fungi</taxon>
        <taxon>Dikarya</taxon>
        <taxon>Ascomycota</taxon>
        <taxon>Pezizomycotina</taxon>
        <taxon>Sordariomycetes</taxon>
        <taxon>Xylariomycetidae</taxon>
        <taxon>Xylariales</taxon>
        <taxon>Xylariales incertae sedis</taxon>
        <taxon>Monosporascus</taxon>
    </lineage>
</organism>
<proteinExistence type="inferred from homology"/>
<evidence type="ECO:0000256" key="11">
    <source>
        <dbReference type="SAM" id="MobiDB-lite"/>
    </source>
</evidence>
<evidence type="ECO:0000256" key="5">
    <source>
        <dbReference type="ARBA" id="ARBA00022729"/>
    </source>
</evidence>
<sequence>MADPTVKLIDELRSLLDEVTILSITSDYDLTNPQELAAAREVLLTISKDVEAEEATGFNPSGLGIGEVVDINASNSGVGSDATTSVVKSDTKSDSGLTTRTESPQPLSLASGTSSKTSTRETPALLHLNIFDGLSAEEKESQLCQMFKSLKPIDVKLALKKFKGDADLAIDELLNLQWLEETGQRVKGVDAFYVSDEEAPGQKKKAKKKKKVPKERSRREPLFPGGTELKNVADEKHDERLHMPMPDVTSIYYRRNASLGATIVEIIDNYIDLGVQPSDAEQPADVRELADKYSWVPREYISGLLDICPTRQYALDLTTLLGNYFEKPRYLKYDVSYSTIASKPEPITASGDNAGASKARMTPKFISPRSPTGSARNHTASISTSFGASSTELAAARDHSYSSAASAFRKGKSNPLFRQAGAYYAERGREQASIHHQAVSVEAEYIVDQQSTRDMVDLHGVTVQDGVDIALDRVWRWWESLEEDRARRAKEGFTVVTGIGKHNPDGRSPLRINVFKALIADGWKVEVLTAAAGAVLLAGHTRADELYTPKHEAGRCAMRGHCGKKGFFGKQLPCLDNGLATAPDDDFAQQIVAVCGEKWKGSKVCCNAEQIESLKSELSTPNQIIGSCPACKDNFYNLFCTFSCSPDQSLFLNVTDTLQKNGKTLVTEVDQLVSKEYGEGFYNSCKDVKFGASNSRAMNFIGGGATNYTQLLKFLGDEKPIGSPFQINFPTSYSEPHMAPRDMKPKRCNDEDPNYRCACVDCPDVCPKLPDVQEAGSCRVGVLPCLTFASIFTYSVLLFTLLVGLMGHVAWQRYTRRRNEGLQLLQGAAEPSDDEDEGDLVLNPAMRDRPVKHYKINTWCDIAFSKLGHICARFPASTIFGSLLVVIVLSLGWVKFDVEKEPARLWVSPTSAAAQEKAFFDEYFGPFYRAEKAFLVNDTHGPVLSYETLTWWSKVEKDILQLKGADFDSTFNDVCFKPTGSACVVQSPTIFFDGTRDWKKSFQECAETPVFCRPDFGQPIDPNMIMGGYGSLDHVTEAPAMTVTWVVNNHLEGSPELAHAMDWERSLRDRLLEAQKEAADRGLRLSFSTEISLEQELNKSTNSDATIVVISYLVMFLYASLALGSTSMTIRDLLRNPAVALVQSKFTLGFVGILIVLMSITSSIGLFSWAGIKATLIIAEVIPFIVLAVGVDNIFLIVHEFERVNVSHPDAMVEERISKALGRMGPSILFSAITETVSFALGAFVGMPAVRNFAIYAAGAVFINALLQMTLFISILSYNQIRTEDHRADCFPCIQIKAARVHLNGSNGHAGPRPYDVPEESLLQQFIRKHYAPALLGKKVKALILVIFAGLLAAGVALIPYVKLGLDQRVALPDDSYLIDYFNDMYDYMDTGPPVYFVAKDLNATQRTYQRDICSRFTTCEQLSLTNVLEQERKRPDVSYISSPTASWIDDFFLWLKPENDACCTEGRKVCFEDRQPAWNVTLHGMPEGEEFVHYLQKFLTSPTNEECPLAGRASYGQAVVVDVENTNVPASHFRTSHKPLRSQDDFINAYQSARRIANEVSAEMGIEVFPYSVFYVFFDQYADIIQLTATLLGSAVAIIFAVSTVLLGSILTALVVTITVVMTVVDIIGAMAAFDVSLNAVSLVNLIICVGIAVEFCAHIARAFMFPSGSVMERAKNRFRGRDARAWTALVNVGGSVFSGITVTKLLGVFVLAFTRSKIFEIYYFRVWLALVVFAAAHALILLPVLLSLLGGEGYVDPESEGGLVEDLANRRYRALIPDDDDDEGSDDGDDDGHRGYRD</sequence>
<accession>A0ABY0GV05</accession>
<feature type="region of interest" description="Disordered" evidence="11">
    <location>
        <begin position="197"/>
        <end position="229"/>
    </location>
</feature>
<evidence type="ECO:0000256" key="1">
    <source>
        <dbReference type="ARBA" id="ARBA00004141"/>
    </source>
</evidence>
<feature type="transmembrane region" description="Helical" evidence="12">
    <location>
        <begin position="1641"/>
        <end position="1666"/>
    </location>
</feature>
<dbReference type="Pfam" id="PF26286">
    <property type="entry name" value="UBA_10"/>
    <property type="match status" value="1"/>
</dbReference>
<dbReference type="InterPro" id="IPR000731">
    <property type="entry name" value="SSD"/>
</dbReference>
<evidence type="ECO:0000256" key="10">
    <source>
        <dbReference type="ARBA" id="ARBA00023180"/>
    </source>
</evidence>
<gene>
    <name evidence="15" type="ORF">DL762_009184</name>
</gene>
<name>A0ABY0GV05_9PEZI</name>
<feature type="region of interest" description="Disordered" evidence="11">
    <location>
        <begin position="78"/>
        <end position="121"/>
    </location>
</feature>
<feature type="transmembrane region" description="Helical" evidence="12">
    <location>
        <begin position="1176"/>
        <end position="1198"/>
    </location>
</feature>
<evidence type="ECO:0000256" key="6">
    <source>
        <dbReference type="ARBA" id="ARBA00022989"/>
    </source>
</evidence>
<comment type="caution">
    <text evidence="15">The sequence shown here is derived from an EMBL/GenBank/DDBJ whole genome shotgun (WGS) entry which is preliminary data.</text>
</comment>
<feature type="transmembrane region" description="Helical" evidence="12">
    <location>
        <begin position="1146"/>
        <end position="1170"/>
    </location>
</feature>
<dbReference type="EMBL" id="QJNS01000451">
    <property type="protein sequence ID" value="RYO77562.1"/>
    <property type="molecule type" value="Genomic_DNA"/>
</dbReference>
<evidence type="ECO:0000256" key="2">
    <source>
        <dbReference type="ARBA" id="ARBA00005585"/>
    </source>
</evidence>
<evidence type="ECO:0000259" key="14">
    <source>
        <dbReference type="PROSITE" id="PS50828"/>
    </source>
</evidence>
<evidence type="ECO:0000256" key="3">
    <source>
        <dbReference type="ARBA" id="ARBA00022448"/>
    </source>
</evidence>
<dbReference type="SUPFAM" id="SSF82866">
    <property type="entry name" value="Multidrug efflux transporter AcrB transmembrane domain"/>
    <property type="match status" value="2"/>
</dbReference>
<dbReference type="PANTHER" id="PTHR45727:SF2">
    <property type="entry name" value="NPC INTRACELLULAR CHOLESTEROL TRANSPORTER 1"/>
    <property type="match status" value="1"/>
</dbReference>
<feature type="compositionally biased region" description="Basic residues" evidence="11">
    <location>
        <begin position="202"/>
        <end position="213"/>
    </location>
</feature>
<evidence type="ECO:0000313" key="16">
    <source>
        <dbReference type="Proteomes" id="UP000294003"/>
    </source>
</evidence>
<dbReference type="SUPFAM" id="SSF160443">
    <property type="entry name" value="SMR domain-like"/>
    <property type="match status" value="1"/>
</dbReference>
<keyword evidence="4 12" id="KW-0812">Transmembrane</keyword>
<evidence type="ECO:0000313" key="15">
    <source>
        <dbReference type="EMBL" id="RYO77562.1"/>
    </source>
</evidence>
<comment type="subcellular location">
    <subcellularLocation>
        <location evidence="1">Membrane</location>
        <topology evidence="1">Multi-pass membrane protein</topology>
    </subcellularLocation>
</comment>
<dbReference type="InterPro" id="IPR032190">
    <property type="entry name" value="NPC1_N"/>
</dbReference>
<evidence type="ECO:0008006" key="17">
    <source>
        <dbReference type="Google" id="ProtNLM"/>
    </source>
</evidence>
<feature type="domain" description="SSD" evidence="13">
    <location>
        <begin position="1104"/>
        <end position="1278"/>
    </location>
</feature>
<feature type="transmembrane region" description="Helical" evidence="12">
    <location>
        <begin position="1585"/>
        <end position="1608"/>
    </location>
</feature>
<evidence type="ECO:0000256" key="4">
    <source>
        <dbReference type="ARBA" id="ARBA00022692"/>
    </source>
</evidence>
<feature type="transmembrane region" description="Helical" evidence="12">
    <location>
        <begin position="874"/>
        <end position="894"/>
    </location>
</feature>
<dbReference type="PROSITE" id="PS50828">
    <property type="entry name" value="SMR"/>
    <property type="match status" value="1"/>
</dbReference>
<dbReference type="CDD" id="cd14279">
    <property type="entry name" value="CUE"/>
    <property type="match status" value="1"/>
</dbReference>
<keyword evidence="3" id="KW-0813">Transport</keyword>